<dbReference type="SUPFAM" id="SSF81296">
    <property type="entry name" value="E set domains"/>
    <property type="match status" value="1"/>
</dbReference>
<reference evidence="6 7" key="1">
    <citation type="submission" date="2017-03" db="EMBL/GenBank/DDBJ databases">
        <title>Genomes of endolithic fungi from Antarctica.</title>
        <authorList>
            <person name="Coleine C."/>
            <person name="Masonjones S."/>
            <person name="Stajich J.E."/>
        </authorList>
    </citation>
    <scope>NUCLEOTIDE SEQUENCE [LARGE SCALE GENOMIC DNA]</scope>
    <source>
        <strain evidence="6 7">CCFEE 6314</strain>
    </source>
</reference>
<dbReference type="SUPFAM" id="SSF51735">
    <property type="entry name" value="NAD(P)-binding Rossmann-fold domains"/>
    <property type="match status" value="1"/>
</dbReference>
<evidence type="ECO:0000256" key="3">
    <source>
        <dbReference type="ARBA" id="ARBA00023002"/>
    </source>
</evidence>
<evidence type="ECO:0000313" key="7">
    <source>
        <dbReference type="Proteomes" id="UP000288859"/>
    </source>
</evidence>
<keyword evidence="3" id="KW-0560">Oxidoreductase</keyword>
<evidence type="ECO:0000256" key="4">
    <source>
        <dbReference type="SAM" id="MobiDB-lite"/>
    </source>
</evidence>
<feature type="compositionally biased region" description="Basic and acidic residues" evidence="4">
    <location>
        <begin position="74"/>
        <end position="84"/>
    </location>
</feature>
<evidence type="ECO:0000313" key="6">
    <source>
        <dbReference type="EMBL" id="RVX70575.1"/>
    </source>
</evidence>
<sequence length="994" mass="107721">MESWASRDAPRRLHLSRPTSIDDVKPSKSPLMTTFEALARPISALARHRVHQLSEIREASNSSRAGQSVTPAHEWNDGGRDRPATPEPPDDAMSHATSSDCLTPSAFRLGAKKYSAALGLRAASAISLPVRHIPQRRSSASILTRGFADPRLKSSHDIPSWTPPELDGTEKFITSNNRTNSPVRRALGRGSQSSELLRSFPTRTFVRTTPPHEILDHGSSRHPRVEVSVQIPSPLFVGGGTAEGRLSIQVDGGVPRKVRNKSVYISKASVDVIGVEEIHDGRRWVFLSLATDVIDEKNPPPTSLVTSQHPEKGPELWWELKPATGHLPFSINLPLKLGPPPYSSRLASIRYLLCPSVTVRVGEKRSVVRQIWSVPMMTVHDPEKALASLPSPLLAADTISLSREPDLQIVKLNAGLHRQTWVNGGMIFLDVHISNNTSKLIKKVEVQLEKTTLWYTHAAAGTSEKTATHLRLPRRTDTEIVSGTTVKRSNSWKGVAPHSSDVRTIELEAPKGHVTISSGRYFEVRYFVNVVVSVKLFKTLAVQLPVTIIPMNSLDIPPNSLAQVAASIEAKRARTVPVVPHDPVKSSFHQGQAFSAPVRKSLERPTGPKLPEHGNLSPKKVLVSKGSIKEPKKAEHGKALSGTRSRAKTNPEAMYLIIVHFCSTFTFYGHLAQLGSVHINRDGSVVVVIPSVEPQSATPLSSFSHRFLELQMAAIKDFNNLFRLDGKIAVVTGASRGIGLYTSAALLQAGCELVIITARDETNLNNAATQLNAIPNITGKALAMPANVGHTDQIEKFVRDVQQVVGSKGVDILVANAASSWGGPFEPFEDWKSQKTLDLNVRGVFNLVRFMVPLLQTNATVSSPSRILLTSSVGGIIVPHVGERGAIMYSVSKAAVHHLGRNLALELAPKNITTNIVAPGFFPSRLANPQINFLGGEDVVGKQNPLGRLGQPADIAGVIVYLCSPAGAYINGVDISLDGGARLRVGTHPEGSKL</sequence>
<dbReference type="Gene3D" id="2.60.40.640">
    <property type="match status" value="1"/>
</dbReference>
<dbReference type="PANTHER" id="PTHR43618:SF3">
    <property type="entry name" value="NAD(P)-BINDING PROTEIN"/>
    <property type="match status" value="1"/>
</dbReference>
<feature type="compositionally biased region" description="Polar residues" evidence="4">
    <location>
        <begin position="172"/>
        <end position="182"/>
    </location>
</feature>
<dbReference type="GO" id="GO:0016491">
    <property type="term" value="F:oxidoreductase activity"/>
    <property type="evidence" value="ECO:0007669"/>
    <property type="project" value="UniProtKB-KW"/>
</dbReference>
<dbReference type="AlphaFoldDB" id="A0A438N4C0"/>
<feature type="compositionally biased region" description="Polar residues" evidence="4">
    <location>
        <begin position="59"/>
        <end position="70"/>
    </location>
</feature>
<feature type="region of interest" description="Disordered" evidence="4">
    <location>
        <begin position="597"/>
        <end position="617"/>
    </location>
</feature>
<proteinExistence type="inferred from homology"/>
<keyword evidence="2" id="KW-0521">NADP</keyword>
<dbReference type="InterPro" id="IPR014756">
    <property type="entry name" value="Ig_E-set"/>
</dbReference>
<dbReference type="Pfam" id="PF02752">
    <property type="entry name" value="Arrestin_C"/>
    <property type="match status" value="1"/>
</dbReference>
<gene>
    <name evidence="6" type="ORF">B0A52_05226</name>
</gene>
<dbReference type="PRINTS" id="PR00081">
    <property type="entry name" value="GDHRDH"/>
</dbReference>
<dbReference type="EMBL" id="NAJM01000022">
    <property type="protein sequence ID" value="RVX70575.1"/>
    <property type="molecule type" value="Genomic_DNA"/>
</dbReference>
<feature type="domain" description="Arrestin C-terminal-like" evidence="5">
    <location>
        <begin position="406"/>
        <end position="551"/>
    </location>
</feature>
<dbReference type="InterPro" id="IPR014752">
    <property type="entry name" value="Arrestin-like_C"/>
</dbReference>
<accession>A0A438N4C0</accession>
<dbReference type="SMART" id="SM01017">
    <property type="entry name" value="Arrestin_C"/>
    <property type="match status" value="1"/>
</dbReference>
<feature type="region of interest" description="Disordered" evidence="4">
    <location>
        <begin position="153"/>
        <end position="192"/>
    </location>
</feature>
<dbReference type="InterPro" id="IPR011022">
    <property type="entry name" value="Arrestin_C-like"/>
</dbReference>
<comment type="caution">
    <text evidence="6">The sequence shown here is derived from an EMBL/GenBank/DDBJ whole genome shotgun (WGS) entry which is preliminary data.</text>
</comment>
<dbReference type="PROSITE" id="PS00061">
    <property type="entry name" value="ADH_SHORT"/>
    <property type="match status" value="1"/>
</dbReference>
<dbReference type="OrthoDB" id="298939at2759"/>
<name>A0A438N4C0_EXOME</name>
<dbReference type="InterPro" id="IPR020904">
    <property type="entry name" value="Sc_DH/Rdtase_CS"/>
</dbReference>
<dbReference type="Gene3D" id="3.40.50.720">
    <property type="entry name" value="NAD(P)-binding Rossmann-like Domain"/>
    <property type="match status" value="1"/>
</dbReference>
<evidence type="ECO:0000259" key="5">
    <source>
        <dbReference type="SMART" id="SM01017"/>
    </source>
</evidence>
<evidence type="ECO:0000256" key="1">
    <source>
        <dbReference type="ARBA" id="ARBA00006484"/>
    </source>
</evidence>
<protein>
    <recommendedName>
        <fullName evidence="5">Arrestin C-terminal-like domain-containing protein</fullName>
    </recommendedName>
</protein>
<feature type="region of interest" description="Disordered" evidence="4">
    <location>
        <begin position="56"/>
        <end position="99"/>
    </location>
</feature>
<dbReference type="InterPro" id="IPR052178">
    <property type="entry name" value="Sec_Metab_Biosynth_SDR"/>
</dbReference>
<feature type="region of interest" description="Disordered" evidence="4">
    <location>
        <begin position="1"/>
        <end position="29"/>
    </location>
</feature>
<dbReference type="PANTHER" id="PTHR43618">
    <property type="entry name" value="7-ALPHA-HYDROXYSTEROID DEHYDROGENASE"/>
    <property type="match status" value="1"/>
</dbReference>
<dbReference type="FunFam" id="3.40.50.720:FF:000084">
    <property type="entry name" value="Short-chain dehydrogenase reductase"/>
    <property type="match status" value="1"/>
</dbReference>
<dbReference type="Proteomes" id="UP000288859">
    <property type="component" value="Unassembled WGS sequence"/>
</dbReference>
<dbReference type="InterPro" id="IPR036291">
    <property type="entry name" value="NAD(P)-bd_dom_sf"/>
</dbReference>
<comment type="similarity">
    <text evidence="1">Belongs to the short-chain dehydrogenases/reductases (SDR) family.</text>
</comment>
<evidence type="ECO:0000256" key="2">
    <source>
        <dbReference type="ARBA" id="ARBA00022857"/>
    </source>
</evidence>
<dbReference type="VEuPathDB" id="FungiDB:PV10_09082"/>
<organism evidence="6 7">
    <name type="scientific">Exophiala mesophila</name>
    <name type="common">Black yeast-like fungus</name>
    <dbReference type="NCBI Taxonomy" id="212818"/>
    <lineage>
        <taxon>Eukaryota</taxon>
        <taxon>Fungi</taxon>
        <taxon>Dikarya</taxon>
        <taxon>Ascomycota</taxon>
        <taxon>Pezizomycotina</taxon>
        <taxon>Eurotiomycetes</taxon>
        <taxon>Chaetothyriomycetidae</taxon>
        <taxon>Chaetothyriales</taxon>
        <taxon>Herpotrichiellaceae</taxon>
        <taxon>Exophiala</taxon>
    </lineage>
</organism>
<dbReference type="Pfam" id="PF13561">
    <property type="entry name" value="adh_short_C2"/>
    <property type="match status" value="1"/>
</dbReference>
<dbReference type="InterPro" id="IPR002347">
    <property type="entry name" value="SDR_fam"/>
</dbReference>